<dbReference type="InterPro" id="IPR050678">
    <property type="entry name" value="DNA_Partitioning_ATPase"/>
</dbReference>
<reference evidence="2" key="1">
    <citation type="submission" date="2021-05" db="EMBL/GenBank/DDBJ databases">
        <title>Complete genome sequence of Pseudomonas seleniipraecipitans strain D1-6.</title>
        <authorList>
            <person name="Lafi F."/>
            <person name="Eida A."/>
            <person name="Alam I."/>
            <person name="Hert H."/>
            <person name="Saad M."/>
        </authorList>
    </citation>
    <scope>NUCLEOTIDE SEQUENCE</scope>
    <source>
        <strain evidence="2">D1-6</strain>
    </source>
</reference>
<dbReference type="PANTHER" id="PTHR13696">
    <property type="entry name" value="P-LOOP CONTAINING NUCLEOSIDE TRIPHOSPHATE HYDROLASE"/>
    <property type="match status" value="1"/>
</dbReference>
<evidence type="ECO:0000313" key="3">
    <source>
        <dbReference type="Proteomes" id="UP000887421"/>
    </source>
</evidence>
<dbReference type="Proteomes" id="UP000887421">
    <property type="component" value="Chromosome"/>
</dbReference>
<evidence type="ECO:0000259" key="1">
    <source>
        <dbReference type="Pfam" id="PF13614"/>
    </source>
</evidence>
<dbReference type="InterPro" id="IPR025669">
    <property type="entry name" value="AAA_dom"/>
</dbReference>
<dbReference type="EMBL" id="CP076114">
    <property type="protein sequence ID" value="UUD63064.1"/>
    <property type="molecule type" value="Genomic_DNA"/>
</dbReference>
<evidence type="ECO:0000313" key="2">
    <source>
        <dbReference type="EMBL" id="UUD63064.1"/>
    </source>
</evidence>
<keyword evidence="3" id="KW-1185">Reference proteome</keyword>
<dbReference type="InterPro" id="IPR027417">
    <property type="entry name" value="P-loop_NTPase"/>
</dbReference>
<feature type="domain" description="AAA" evidence="1">
    <location>
        <begin position="1"/>
        <end position="194"/>
    </location>
</feature>
<proteinExistence type="predicted"/>
<dbReference type="Gene3D" id="3.40.50.300">
    <property type="entry name" value="P-loop containing nucleotide triphosphate hydrolases"/>
    <property type="match status" value="1"/>
</dbReference>
<dbReference type="SUPFAM" id="SSF52540">
    <property type="entry name" value="P-loop containing nucleoside triphosphate hydrolases"/>
    <property type="match status" value="1"/>
</dbReference>
<dbReference type="Pfam" id="PF13614">
    <property type="entry name" value="AAA_31"/>
    <property type="match status" value="1"/>
</dbReference>
<sequence length="328" mass="36703">MKSVAFFTNKGGVGKTTLTCNLAAFLASQKKKKILIVDADPQTNATQYMFEDNVLEEIYDKKTAFTIYTMARPLSQGKGYSKSHEYRRSTNFGVDVLLGDPRLALIEDVLAADWNTSGVRGIRTTYMFRKFLLECGNYDYVFFDMGPSLGSINRAVLIGCDHFIIPLSTDIFSIRATENISTWIKEWKSRLALQLSSLDAPEETEVSDLEFRLQLLGYVNQQYTAKKDSSGERRAVKAYEKILAEVPAAVENGFTSSINNGKKNLNLKLGAIPNLHSLVPMSQNSRKPIFDLKSSDGIVGAHFTKVREAFDLYESIAENFIANIEQLP</sequence>
<organism evidence="2 3">
    <name type="scientific">Phytopseudomonas seleniipraecipitans</name>
    <dbReference type="NCBI Taxonomy" id="640205"/>
    <lineage>
        <taxon>Bacteria</taxon>
        <taxon>Pseudomonadati</taxon>
        <taxon>Pseudomonadota</taxon>
        <taxon>Gammaproteobacteria</taxon>
        <taxon>Pseudomonadales</taxon>
        <taxon>Pseudomonadaceae</taxon>
        <taxon>Phytopseudomonas</taxon>
    </lineage>
</organism>
<protein>
    <submittedName>
        <fullName evidence="2">ParA family protein</fullName>
    </submittedName>
</protein>
<dbReference type="RefSeq" id="WP_070882716.1">
    <property type="nucleotide sequence ID" value="NZ_CP076114.1"/>
</dbReference>
<gene>
    <name evidence="2" type="ORF">D16iCDA_15345</name>
</gene>
<dbReference type="CDD" id="cd02042">
    <property type="entry name" value="ParAB_family"/>
    <property type="match status" value="1"/>
</dbReference>
<accession>A0ABY5J4R7</accession>
<dbReference type="PANTHER" id="PTHR13696:SF52">
    <property type="entry name" value="PARA FAMILY PROTEIN CT_582"/>
    <property type="match status" value="1"/>
</dbReference>
<name>A0ABY5J4R7_9GAMM</name>